<evidence type="ECO:0000256" key="15">
    <source>
        <dbReference type="SAM" id="MobiDB-lite"/>
    </source>
</evidence>
<gene>
    <name evidence="19" type="ORF">Tco_1006202</name>
</gene>
<keyword evidence="13" id="KW-0238">DNA-binding</keyword>
<keyword evidence="14" id="KW-0233">DNA recombination</keyword>
<evidence type="ECO:0000256" key="5">
    <source>
        <dbReference type="ARBA" id="ARBA00022723"/>
    </source>
</evidence>
<dbReference type="Pfam" id="PF17921">
    <property type="entry name" value="Integrase_H2C2"/>
    <property type="match status" value="1"/>
</dbReference>
<evidence type="ECO:0000256" key="10">
    <source>
        <dbReference type="ARBA" id="ARBA00022908"/>
    </source>
</evidence>
<evidence type="ECO:0000256" key="1">
    <source>
        <dbReference type="ARBA" id="ARBA00022670"/>
    </source>
</evidence>
<keyword evidence="8" id="KW-0378">Hydrolase</keyword>
<feature type="domain" description="Integrase zinc-binding" evidence="17">
    <location>
        <begin position="208"/>
        <end position="263"/>
    </location>
</feature>
<keyword evidence="10" id="KW-0229">DNA integration</keyword>
<keyword evidence="4" id="KW-0540">Nuclease</keyword>
<sequence length="1103" mass="124996">MAQPMTKLTHKGVKFDWGDKAKAAFQLIKQKLCIASILALPEGSKDFIIHEKNYTTHDLELGAVVFALKIWRHYLYGTKCTVFTDHKSLQHILDQKELNMRQCRWLELLNDYDCEIRYHPGKANVVADALSRKERNKPLQVRALVMTIGLNLPKQTLKAQIEAQKPKNIKNEDVRGMIRKDIPKEKLEPRADGTLCLNNRSWLPCYGDLRTVIMHESNKSKYSIHPGSNKMYQDMKKLYWWPNMKADIATYVSKCLMCAKVKAEHHLDDCRLMRYFAFGRHLEELHVTWAHLEKKQTRLRTYTNITQDNILSSWRRHHQYNVLENQLLSVSLLICLGKHDCVERIPSGQKEWDNPSNIISEQEVANLKAQAKRLFGNEDVWVEMHRGIAWDKVENSDPQSTPQVLPSFEEYKPPVTCPKEVEENLGTPMEVEPLNETKIEEVGLNCNHNTPFSSREVLSFDGPEPQPLLNNPPLDVSLGDVIGPEPPIKPYSPDSSRMKVVDYLTTQTSPSPHVASSHPKDTYCYYRPCIDDPKKHYGFKPGLLGKSASLGVDISNWKMFDDDWGLESKEVSPLGKELSLFDRPNEVERGIMLEAHRLEPILQQKISQRMAPSHHNVVRFGKRGKLNPRYVGPFKVLEKVGAVAYKLELPQELSRVHNTFHVSNLKKCYADEPLAVPLDGLHIDDKLHFVEEPVKIMDREVKRLKQSRIPIIKVRWNSRRGPEFTWEREDQFRKKYPHLFTKTAPSSNFVMSDSEDFTVTYMEVSSPFEDLSNIGSPGFDGLPMMLEDPYVEAALQALPSPDYVPGPEYPPLLEFVPEPVYLEFMPPEDEVFLTEEQPLPAAVSPTTDSPGYIGDSNPEEDEEDHEEDTEEDPEEDPADYPTNGGDDDDDDDGNRDIMMRRRMEGLTPISLPSDIEVARHLAIPTPLPSPLSPLSSPLPQILSPLPQVLSPPLLVSPPPLPASPTYHLGYRAAMIWLRAESPSTSHLLPLPSPIVLPLTKASMAMMRAATPSTYILAPRSGILPSETPPSGTPPLLPIPLPTPSPLLLLTSTDCRAGVSEVTLPPRKRLCIALGLRFEVVRVHLLLLLELLEALEQTMDLLAL</sequence>
<organism evidence="19 20">
    <name type="scientific">Tanacetum coccineum</name>
    <dbReference type="NCBI Taxonomy" id="301880"/>
    <lineage>
        <taxon>Eukaryota</taxon>
        <taxon>Viridiplantae</taxon>
        <taxon>Streptophyta</taxon>
        <taxon>Embryophyta</taxon>
        <taxon>Tracheophyta</taxon>
        <taxon>Spermatophyta</taxon>
        <taxon>Magnoliopsida</taxon>
        <taxon>eudicotyledons</taxon>
        <taxon>Gunneridae</taxon>
        <taxon>Pentapetalae</taxon>
        <taxon>asterids</taxon>
        <taxon>campanulids</taxon>
        <taxon>Asterales</taxon>
        <taxon>Asteraceae</taxon>
        <taxon>Asteroideae</taxon>
        <taxon>Anthemideae</taxon>
        <taxon>Anthemidinae</taxon>
        <taxon>Tanacetum</taxon>
    </lineage>
</organism>
<evidence type="ECO:0000256" key="12">
    <source>
        <dbReference type="ARBA" id="ARBA00022932"/>
    </source>
</evidence>
<keyword evidence="5" id="KW-0479">Metal-binding</keyword>
<evidence type="ECO:0000256" key="7">
    <source>
        <dbReference type="ARBA" id="ARBA00022759"/>
    </source>
</evidence>
<evidence type="ECO:0000259" key="18">
    <source>
        <dbReference type="Pfam" id="PF24626"/>
    </source>
</evidence>
<feature type="compositionally biased region" description="Acidic residues" evidence="15">
    <location>
        <begin position="857"/>
        <end position="878"/>
    </location>
</feature>
<name>A0ABQ5FHL7_9ASTR</name>
<dbReference type="EMBL" id="BQNB010017395">
    <property type="protein sequence ID" value="GJT62669.1"/>
    <property type="molecule type" value="Genomic_DNA"/>
</dbReference>
<keyword evidence="6" id="KW-0064">Aspartyl protease</keyword>
<dbReference type="SUPFAM" id="SSF56672">
    <property type="entry name" value="DNA/RNA polymerases"/>
    <property type="match status" value="1"/>
</dbReference>
<dbReference type="InterPro" id="IPR041373">
    <property type="entry name" value="RT_RNaseH"/>
</dbReference>
<dbReference type="Pfam" id="PF17917">
    <property type="entry name" value="RT_RNaseH"/>
    <property type="match status" value="1"/>
</dbReference>
<reference evidence="19" key="1">
    <citation type="journal article" date="2022" name="Int. J. Mol. Sci.">
        <title>Draft Genome of Tanacetum Coccineum: Genomic Comparison of Closely Related Tanacetum-Family Plants.</title>
        <authorList>
            <person name="Yamashiro T."/>
            <person name="Shiraishi A."/>
            <person name="Nakayama K."/>
            <person name="Satake H."/>
        </authorList>
    </citation>
    <scope>NUCLEOTIDE SEQUENCE</scope>
</reference>
<proteinExistence type="predicted"/>
<dbReference type="InterPro" id="IPR043502">
    <property type="entry name" value="DNA/RNA_pol_sf"/>
</dbReference>
<keyword evidence="7" id="KW-0255">Endonuclease</keyword>
<dbReference type="Gene3D" id="3.30.70.270">
    <property type="match status" value="1"/>
</dbReference>
<dbReference type="InterPro" id="IPR056924">
    <property type="entry name" value="SH3_Tf2-1"/>
</dbReference>
<evidence type="ECO:0000256" key="2">
    <source>
        <dbReference type="ARBA" id="ARBA00022679"/>
    </source>
</evidence>
<evidence type="ECO:0000256" key="4">
    <source>
        <dbReference type="ARBA" id="ARBA00022722"/>
    </source>
</evidence>
<keyword evidence="11 19" id="KW-0695">RNA-directed DNA polymerase</keyword>
<keyword evidence="3" id="KW-0548">Nucleotidyltransferase</keyword>
<evidence type="ECO:0000259" key="16">
    <source>
        <dbReference type="Pfam" id="PF17917"/>
    </source>
</evidence>
<comment type="caution">
    <text evidence="19">The sequence shown here is derived from an EMBL/GenBank/DDBJ whole genome shotgun (WGS) entry which is preliminary data.</text>
</comment>
<keyword evidence="20" id="KW-1185">Reference proteome</keyword>
<dbReference type="PANTHER" id="PTHR37984:SF5">
    <property type="entry name" value="PROTEIN NYNRIN-LIKE"/>
    <property type="match status" value="1"/>
</dbReference>
<keyword evidence="2" id="KW-0808">Transferase</keyword>
<accession>A0ABQ5FHL7</accession>
<evidence type="ECO:0000313" key="19">
    <source>
        <dbReference type="EMBL" id="GJT62669.1"/>
    </source>
</evidence>
<evidence type="ECO:0000259" key="17">
    <source>
        <dbReference type="Pfam" id="PF17921"/>
    </source>
</evidence>
<dbReference type="GO" id="GO:0003964">
    <property type="term" value="F:RNA-directed DNA polymerase activity"/>
    <property type="evidence" value="ECO:0007669"/>
    <property type="project" value="UniProtKB-KW"/>
</dbReference>
<dbReference type="InterPro" id="IPR043128">
    <property type="entry name" value="Rev_trsase/Diguanyl_cyclase"/>
</dbReference>
<dbReference type="Pfam" id="PF24626">
    <property type="entry name" value="SH3_Tf2-1"/>
    <property type="match status" value="1"/>
</dbReference>
<feature type="domain" description="Tf2-1-like SH3-like" evidence="18">
    <location>
        <begin position="616"/>
        <end position="668"/>
    </location>
</feature>
<dbReference type="CDD" id="cd09274">
    <property type="entry name" value="RNase_HI_RT_Ty3"/>
    <property type="match status" value="1"/>
</dbReference>
<keyword evidence="1" id="KW-0645">Protease</keyword>
<reference evidence="19" key="2">
    <citation type="submission" date="2022-01" db="EMBL/GenBank/DDBJ databases">
        <authorList>
            <person name="Yamashiro T."/>
            <person name="Shiraishi A."/>
            <person name="Satake H."/>
            <person name="Nakayama K."/>
        </authorList>
    </citation>
    <scope>NUCLEOTIDE SEQUENCE</scope>
</reference>
<keyword evidence="12" id="KW-0239">DNA-directed DNA polymerase</keyword>
<evidence type="ECO:0000256" key="13">
    <source>
        <dbReference type="ARBA" id="ARBA00023125"/>
    </source>
</evidence>
<protein>
    <submittedName>
        <fullName evidence="19">Reverse transcriptase domain-containing protein</fullName>
    </submittedName>
</protein>
<evidence type="ECO:0000313" key="20">
    <source>
        <dbReference type="Proteomes" id="UP001151760"/>
    </source>
</evidence>
<dbReference type="Gene3D" id="1.10.340.70">
    <property type="match status" value="1"/>
</dbReference>
<evidence type="ECO:0000256" key="8">
    <source>
        <dbReference type="ARBA" id="ARBA00022801"/>
    </source>
</evidence>
<dbReference type="PANTHER" id="PTHR37984">
    <property type="entry name" value="PROTEIN CBG26694"/>
    <property type="match status" value="1"/>
</dbReference>
<dbReference type="Proteomes" id="UP001151760">
    <property type="component" value="Unassembled WGS sequence"/>
</dbReference>
<dbReference type="InterPro" id="IPR050951">
    <property type="entry name" value="Retrovirus_Pol_polyprotein"/>
</dbReference>
<keyword evidence="9" id="KW-0460">Magnesium</keyword>
<dbReference type="InterPro" id="IPR041588">
    <property type="entry name" value="Integrase_H2C2"/>
</dbReference>
<evidence type="ECO:0000256" key="9">
    <source>
        <dbReference type="ARBA" id="ARBA00022842"/>
    </source>
</evidence>
<evidence type="ECO:0000256" key="6">
    <source>
        <dbReference type="ARBA" id="ARBA00022750"/>
    </source>
</evidence>
<feature type="region of interest" description="Disordered" evidence="15">
    <location>
        <begin position="841"/>
        <end position="895"/>
    </location>
</feature>
<evidence type="ECO:0000256" key="3">
    <source>
        <dbReference type="ARBA" id="ARBA00022695"/>
    </source>
</evidence>
<evidence type="ECO:0000256" key="11">
    <source>
        <dbReference type="ARBA" id="ARBA00022918"/>
    </source>
</evidence>
<feature type="domain" description="Reverse transcriptase RNase H-like" evidence="16">
    <location>
        <begin position="44"/>
        <end position="112"/>
    </location>
</feature>
<evidence type="ECO:0000256" key="14">
    <source>
        <dbReference type="ARBA" id="ARBA00023172"/>
    </source>
</evidence>